<keyword evidence="4 6" id="KW-1133">Transmembrane helix</keyword>
<evidence type="ECO:0000313" key="8">
    <source>
        <dbReference type="EMBL" id="MCW7755336.1"/>
    </source>
</evidence>
<dbReference type="PROSITE" id="PS50156">
    <property type="entry name" value="SSD"/>
    <property type="match status" value="1"/>
</dbReference>
<feature type="transmembrane region" description="Helical" evidence="6">
    <location>
        <begin position="233"/>
        <end position="251"/>
    </location>
</feature>
<feature type="transmembrane region" description="Helical" evidence="6">
    <location>
        <begin position="622"/>
        <end position="641"/>
    </location>
</feature>
<dbReference type="Pfam" id="PF03176">
    <property type="entry name" value="MMPL"/>
    <property type="match status" value="2"/>
</dbReference>
<evidence type="ECO:0000256" key="2">
    <source>
        <dbReference type="ARBA" id="ARBA00022475"/>
    </source>
</evidence>
<evidence type="ECO:0000256" key="6">
    <source>
        <dbReference type="SAM" id="Phobius"/>
    </source>
</evidence>
<feature type="transmembrane region" description="Helical" evidence="6">
    <location>
        <begin position="20"/>
        <end position="40"/>
    </location>
</feature>
<evidence type="ECO:0000256" key="5">
    <source>
        <dbReference type="ARBA" id="ARBA00023136"/>
    </source>
</evidence>
<evidence type="ECO:0000259" key="7">
    <source>
        <dbReference type="PROSITE" id="PS50156"/>
    </source>
</evidence>
<dbReference type="SUPFAM" id="SSF82866">
    <property type="entry name" value="Multidrug efflux transporter AcrB transmembrane domain"/>
    <property type="match status" value="2"/>
</dbReference>
<dbReference type="Gene3D" id="1.20.1640.10">
    <property type="entry name" value="Multidrug efflux transporter AcrB transmembrane domain"/>
    <property type="match status" value="2"/>
</dbReference>
<feature type="transmembrane region" description="Helical" evidence="6">
    <location>
        <begin position="330"/>
        <end position="351"/>
    </location>
</feature>
<accession>A0ABT3ND05</accession>
<feature type="transmembrane region" description="Helical" evidence="6">
    <location>
        <begin position="715"/>
        <end position="737"/>
    </location>
</feature>
<proteinExistence type="predicted"/>
<name>A0ABT3ND05_9BACT</name>
<dbReference type="RefSeq" id="WP_265426280.1">
    <property type="nucleotide sequence ID" value="NZ_JAPFPW010000032.1"/>
</dbReference>
<feature type="transmembrane region" description="Helical" evidence="6">
    <location>
        <begin position="286"/>
        <end position="310"/>
    </location>
</feature>
<keyword evidence="5 6" id="KW-0472">Membrane</keyword>
<dbReference type="InterPro" id="IPR004869">
    <property type="entry name" value="MMPL_dom"/>
</dbReference>
<feature type="transmembrane region" description="Helical" evidence="6">
    <location>
        <begin position="421"/>
        <end position="439"/>
    </location>
</feature>
<reference evidence="8 9" key="1">
    <citation type="submission" date="2022-11" db="EMBL/GenBank/DDBJ databases">
        <title>Desulfobotulus tamanensis H1 sp. nov. - anaerobic, alkaliphilic, sulphate reducing bacterium isolated from terrestrial mud volcano.</title>
        <authorList>
            <person name="Frolova A."/>
            <person name="Merkel A.Y."/>
            <person name="Slobodkin A.I."/>
        </authorList>
    </citation>
    <scope>NUCLEOTIDE SEQUENCE [LARGE SCALE GENOMIC DNA]</scope>
    <source>
        <strain evidence="8 9">H1</strain>
    </source>
</reference>
<dbReference type="PANTHER" id="PTHR33406">
    <property type="entry name" value="MEMBRANE PROTEIN MJ1562-RELATED"/>
    <property type="match status" value="1"/>
</dbReference>
<feature type="transmembrane region" description="Helical" evidence="6">
    <location>
        <begin position="363"/>
        <end position="384"/>
    </location>
</feature>
<dbReference type="PANTHER" id="PTHR33406:SF13">
    <property type="entry name" value="MEMBRANE PROTEIN YDFJ"/>
    <property type="match status" value="1"/>
</dbReference>
<gene>
    <name evidence="8" type="ORF">OOT00_15235</name>
</gene>
<keyword evidence="2" id="KW-1003">Cell membrane</keyword>
<evidence type="ECO:0000256" key="4">
    <source>
        <dbReference type="ARBA" id="ARBA00022989"/>
    </source>
</evidence>
<protein>
    <submittedName>
        <fullName evidence="8">MMPL family transporter</fullName>
    </submittedName>
</protein>
<sequence length="804" mass="88394">MMQSEFMHRIFDRLARHLLNWRWAVILFFSVLVGFGMAGLPRIGLDTSSENWFMEDDPMRKSEEAFKEIFGNNEYVAVLVTAENIFDAEVLTRIRALGRALEREVPYADAVLSIADMEFTEGDDFGIHVGQLIPDPVPGDVPLLEALKKKGLSRPMIAGRLVSEDAKEAWVLLRLKPYAEGLRDEHGNGMDMAIGEKALSIVNRPEFAILQPMASGMPVISADKTAFFKKETVRNMMLSIVVTALVLGIALRTLVGVIYPIVTAVLAILVVFGIEGWMGVTMDPSMVLVPVYMGVAVSIGYAIHLFRFFYRELYRTGDRKGAVRHAVAETGWPMAFTALTTMGALMAFLLVDVKPIRWTGMTAAGLVAMVWLMVGTLLPVLLSFGPGLEKVSGKKREEAAGPAENMLAAASVSVMRHPKKILLGFAILTLILSAGIFRLEVSFDIRKTFGLKIPYVARIDQVGHSQVGSLYSWDLLLTFDAEGMIREPHVLRRLETLIQEMDSLPLTKKTTSILPIIKDLNQVVHDGDPAFYALPETREMTAQLLLLYENGGGEEARRWTDYEDRRLRVMVEMGDYNSRGAREELAYVKKRAKSLFPEAHVGLAGSVARFTVMQNLVSKGQLMSFGMALCIVSLLMGFVFGSLRMGLISMIPNIAPALAVGGVMGWCGIPLDMMTITIMPMLLGLSVDDTIHFISHARLAFERCGSYAESMRRTFMTIGLSLVMTSLVIIANFSVYLTSVAKVYVNLGLLTALGITAALLADGLVTPVLLKATRAFGKERSGKDEVLAEEGGCRTGIKTVEGIA</sequence>
<feature type="transmembrane region" description="Helical" evidence="6">
    <location>
        <begin position="257"/>
        <end position="274"/>
    </location>
</feature>
<dbReference type="InterPro" id="IPR000731">
    <property type="entry name" value="SSD"/>
</dbReference>
<keyword evidence="3 6" id="KW-0812">Transmembrane</keyword>
<evidence type="ECO:0000256" key="3">
    <source>
        <dbReference type="ARBA" id="ARBA00022692"/>
    </source>
</evidence>
<comment type="subcellular location">
    <subcellularLocation>
        <location evidence="1">Cell membrane</location>
        <topology evidence="1">Multi-pass membrane protein</topology>
    </subcellularLocation>
</comment>
<dbReference type="EMBL" id="JAPFPW010000032">
    <property type="protein sequence ID" value="MCW7755336.1"/>
    <property type="molecule type" value="Genomic_DNA"/>
</dbReference>
<evidence type="ECO:0000313" key="9">
    <source>
        <dbReference type="Proteomes" id="UP001209681"/>
    </source>
</evidence>
<organism evidence="8 9">
    <name type="scientific">Desulfobotulus pelophilus</name>
    <dbReference type="NCBI Taxonomy" id="2823377"/>
    <lineage>
        <taxon>Bacteria</taxon>
        <taxon>Pseudomonadati</taxon>
        <taxon>Thermodesulfobacteriota</taxon>
        <taxon>Desulfobacteria</taxon>
        <taxon>Desulfobacterales</taxon>
        <taxon>Desulfobacteraceae</taxon>
        <taxon>Desulfobotulus</taxon>
    </lineage>
</organism>
<dbReference type="Proteomes" id="UP001209681">
    <property type="component" value="Unassembled WGS sequence"/>
</dbReference>
<feature type="domain" description="SSD" evidence="7">
    <location>
        <begin position="261"/>
        <end position="384"/>
    </location>
</feature>
<comment type="caution">
    <text evidence="8">The sequence shown here is derived from an EMBL/GenBank/DDBJ whole genome shotgun (WGS) entry which is preliminary data.</text>
</comment>
<feature type="transmembrane region" description="Helical" evidence="6">
    <location>
        <begin position="647"/>
        <end position="669"/>
    </location>
</feature>
<feature type="transmembrane region" description="Helical" evidence="6">
    <location>
        <begin position="743"/>
        <end position="770"/>
    </location>
</feature>
<dbReference type="InterPro" id="IPR050545">
    <property type="entry name" value="Mycobact_MmpL"/>
</dbReference>
<keyword evidence="9" id="KW-1185">Reference proteome</keyword>
<evidence type="ECO:0000256" key="1">
    <source>
        <dbReference type="ARBA" id="ARBA00004651"/>
    </source>
</evidence>